<accession>A0A2P5AC30</accession>
<dbReference type="AlphaFoldDB" id="A0A2P5AC30"/>
<reference evidence="2" key="1">
    <citation type="submission" date="2016-06" db="EMBL/GenBank/DDBJ databases">
        <title>Parallel loss of symbiosis genes in relatives of nitrogen-fixing non-legume Parasponia.</title>
        <authorList>
            <person name="Van Velzen R."/>
            <person name="Holmer R."/>
            <person name="Bu F."/>
            <person name="Rutten L."/>
            <person name="Van Zeijl A."/>
            <person name="Liu W."/>
            <person name="Santuari L."/>
            <person name="Cao Q."/>
            <person name="Sharma T."/>
            <person name="Shen D."/>
            <person name="Roswanjaya Y."/>
            <person name="Wardhani T."/>
            <person name="Kalhor M.S."/>
            <person name="Jansen J."/>
            <person name="Van den Hoogen J."/>
            <person name="Gungor B."/>
            <person name="Hartog M."/>
            <person name="Hontelez J."/>
            <person name="Verver J."/>
            <person name="Yang W.-C."/>
            <person name="Schijlen E."/>
            <person name="Repin R."/>
            <person name="Schilthuizen M."/>
            <person name="Schranz E."/>
            <person name="Heidstra R."/>
            <person name="Miyata K."/>
            <person name="Fedorova E."/>
            <person name="Kohlen W."/>
            <person name="Bisseling T."/>
            <person name="Smit S."/>
            <person name="Geurts R."/>
        </authorList>
    </citation>
    <scope>NUCLEOTIDE SEQUENCE [LARGE SCALE GENOMIC DNA]</scope>
    <source>
        <strain evidence="2">cv. WU1-14</strain>
    </source>
</reference>
<dbReference type="OrthoDB" id="10347929at2759"/>
<keyword evidence="2" id="KW-1185">Reference proteome</keyword>
<dbReference type="EMBL" id="JXTB01000681">
    <property type="protein sequence ID" value="PON34093.1"/>
    <property type="molecule type" value="Genomic_DNA"/>
</dbReference>
<protein>
    <submittedName>
        <fullName evidence="1">Uncharacterized protein</fullName>
    </submittedName>
</protein>
<name>A0A2P5AC30_PARAD</name>
<dbReference type="Proteomes" id="UP000237105">
    <property type="component" value="Unassembled WGS sequence"/>
</dbReference>
<sequence length="101" mass="11764">MDGINRQRPNDWDSVGHLMFASVQRKFCTCSSRKLYNKRLWQTFKGIRRLHPHPQTWASREGLVDLHLEETDCTVHVVPLTGPQAPELPWPPPLAQLPHYQ</sequence>
<gene>
    <name evidence="1" type="ORF">PanWU01x14_347130</name>
</gene>
<evidence type="ECO:0000313" key="2">
    <source>
        <dbReference type="Proteomes" id="UP000237105"/>
    </source>
</evidence>
<comment type="caution">
    <text evidence="1">The sequence shown here is derived from an EMBL/GenBank/DDBJ whole genome shotgun (WGS) entry which is preliminary data.</text>
</comment>
<organism evidence="1 2">
    <name type="scientific">Parasponia andersonii</name>
    <name type="common">Sponia andersonii</name>
    <dbReference type="NCBI Taxonomy" id="3476"/>
    <lineage>
        <taxon>Eukaryota</taxon>
        <taxon>Viridiplantae</taxon>
        <taxon>Streptophyta</taxon>
        <taxon>Embryophyta</taxon>
        <taxon>Tracheophyta</taxon>
        <taxon>Spermatophyta</taxon>
        <taxon>Magnoliopsida</taxon>
        <taxon>eudicotyledons</taxon>
        <taxon>Gunneridae</taxon>
        <taxon>Pentapetalae</taxon>
        <taxon>rosids</taxon>
        <taxon>fabids</taxon>
        <taxon>Rosales</taxon>
        <taxon>Cannabaceae</taxon>
        <taxon>Parasponia</taxon>
    </lineage>
</organism>
<proteinExistence type="predicted"/>
<evidence type="ECO:0000313" key="1">
    <source>
        <dbReference type="EMBL" id="PON34093.1"/>
    </source>
</evidence>
<feature type="non-terminal residue" evidence="1">
    <location>
        <position position="101"/>
    </location>
</feature>